<feature type="compositionally biased region" description="Polar residues" evidence="1">
    <location>
        <begin position="124"/>
        <end position="133"/>
    </location>
</feature>
<comment type="caution">
    <text evidence="2">The sequence shown here is derived from an EMBL/GenBank/DDBJ whole genome shotgun (WGS) entry which is preliminary data.</text>
</comment>
<evidence type="ECO:0000313" key="3">
    <source>
        <dbReference type="Proteomes" id="UP000186817"/>
    </source>
</evidence>
<reference evidence="2 3" key="1">
    <citation type="submission" date="2016-02" db="EMBL/GenBank/DDBJ databases">
        <title>Genome analysis of coral dinoflagellate symbionts highlights evolutionary adaptations to a symbiotic lifestyle.</title>
        <authorList>
            <person name="Aranda M."/>
            <person name="Li Y."/>
            <person name="Liew Y.J."/>
            <person name="Baumgarten S."/>
            <person name="Simakov O."/>
            <person name="Wilson M."/>
            <person name="Piel J."/>
            <person name="Ashoor H."/>
            <person name="Bougouffa S."/>
            <person name="Bajic V.B."/>
            <person name="Ryu T."/>
            <person name="Ravasi T."/>
            <person name="Bayer T."/>
            <person name="Micklem G."/>
            <person name="Kim H."/>
            <person name="Bhak J."/>
            <person name="Lajeunesse T.C."/>
            <person name="Voolstra C.R."/>
        </authorList>
    </citation>
    <scope>NUCLEOTIDE SEQUENCE [LARGE SCALE GENOMIC DNA]</scope>
    <source>
        <strain evidence="2 3">CCMP2467</strain>
    </source>
</reference>
<dbReference type="EMBL" id="LSRX01000752">
    <property type="protein sequence ID" value="OLP89602.1"/>
    <property type="molecule type" value="Genomic_DNA"/>
</dbReference>
<dbReference type="Proteomes" id="UP000186817">
    <property type="component" value="Unassembled WGS sequence"/>
</dbReference>
<organism evidence="2 3">
    <name type="scientific">Symbiodinium microadriaticum</name>
    <name type="common">Dinoflagellate</name>
    <name type="synonym">Zooxanthella microadriatica</name>
    <dbReference type="NCBI Taxonomy" id="2951"/>
    <lineage>
        <taxon>Eukaryota</taxon>
        <taxon>Sar</taxon>
        <taxon>Alveolata</taxon>
        <taxon>Dinophyceae</taxon>
        <taxon>Suessiales</taxon>
        <taxon>Symbiodiniaceae</taxon>
        <taxon>Symbiodinium</taxon>
    </lineage>
</organism>
<dbReference type="OrthoDB" id="10270547at2759"/>
<proteinExistence type="predicted"/>
<dbReference type="AlphaFoldDB" id="A0A1Q9D346"/>
<gene>
    <name evidence="2" type="ORF">AK812_SmicGene28928</name>
</gene>
<keyword evidence="3" id="KW-1185">Reference proteome</keyword>
<evidence type="ECO:0000256" key="1">
    <source>
        <dbReference type="SAM" id="MobiDB-lite"/>
    </source>
</evidence>
<name>A0A1Q9D346_SYMMI</name>
<accession>A0A1Q9D346</accession>
<evidence type="ECO:0000313" key="2">
    <source>
        <dbReference type="EMBL" id="OLP89602.1"/>
    </source>
</evidence>
<protein>
    <submittedName>
        <fullName evidence="2">Uncharacterized protein</fullName>
    </submittedName>
</protein>
<feature type="region of interest" description="Disordered" evidence="1">
    <location>
        <begin position="124"/>
        <end position="149"/>
    </location>
</feature>
<sequence length="149" mass="16766">MADDTGCEHHLHRKGRIWFSTSEVMKKEKRVAETPVPRTTKKAKIFFGPRRRLRGVPGWAQTVLLPPMSSHVTQLNRNTTVHDIIPALAETTGRLREHLELAITDKRTNQVAHGIQPEQLDITLTGQDSTDPSVRSGVYRGRVTQQAIS</sequence>